<dbReference type="Gene3D" id="3.40.50.300">
    <property type="entry name" value="P-loop containing nucleotide triphosphate hydrolases"/>
    <property type="match status" value="3"/>
</dbReference>
<reference evidence="7" key="1">
    <citation type="submission" date="2024-04" db="EMBL/GenBank/DDBJ databases">
        <title>Salinicola lusitanus LLJ914,a marine bacterium isolated from the Okinawa Trough.</title>
        <authorList>
            <person name="Li J."/>
        </authorList>
    </citation>
    <scope>NUCLEOTIDE SEQUENCE [LARGE SCALE GENOMIC DNA]</scope>
</reference>
<accession>A0AAW0PP93</accession>
<keyword evidence="7" id="KW-1185">Reference proteome</keyword>
<dbReference type="SUPFAM" id="SSF52540">
    <property type="entry name" value="P-loop containing nucleoside triphosphate hydrolases"/>
    <property type="match status" value="2"/>
</dbReference>
<dbReference type="CDD" id="cd01852">
    <property type="entry name" value="AIG1"/>
    <property type="match status" value="1"/>
</dbReference>
<dbReference type="InterPro" id="IPR027417">
    <property type="entry name" value="P-loop_NTPase"/>
</dbReference>
<evidence type="ECO:0000313" key="6">
    <source>
        <dbReference type="EMBL" id="KAK7933357.1"/>
    </source>
</evidence>
<keyword evidence="2" id="KW-0547">Nucleotide-binding</keyword>
<evidence type="ECO:0000256" key="4">
    <source>
        <dbReference type="SAM" id="MobiDB-lite"/>
    </source>
</evidence>
<dbReference type="FunFam" id="3.40.50.300:FF:000366">
    <property type="entry name" value="GTPase, IMAP family member 2"/>
    <property type="match status" value="1"/>
</dbReference>
<evidence type="ECO:0000313" key="7">
    <source>
        <dbReference type="Proteomes" id="UP001460270"/>
    </source>
</evidence>
<sequence>MAKADFDFDYRIVMIGKNSDEKSKLGTFLTVKLTAPYEKLPKQSKVFFGSWEGKSVKVFNTPDLLCFDDITVREEALLLLSVCDPKPNAFLLLVDPSDFTRTDRERFKFILKCFGDESLKSSLLIVTRSDLGQNTDLNSFKKDCGEKLLRVNFNDLYGQVQKRLMDTMQDMIAKNQSVAAPLAFLTEEPDSCYYDFPAVFNLNMVMCGNFSDWKALATKAILGKRQNQASFSKCVKNVSQDGKQSVSVVELPSLSSLKQEALRQECNRCLSLCEPGGIHAFLWVQPVGPLNPEDKMELEVIRREFTSKMNAFSMVLFTVDSGSTAEVVSNFIRSNRELKELCESCNNRYVILNTTSKAQVPDVIRMVQEMSENGSIRFKKPEPPIRNLPVNISDPKPGLSPAKETIRIVLIGKTGAGKSATANTIFNDDVFISQLSQISITKLCRKVERQVEGRSVMIVDTPGLFDTNLTNDQVQEELIKCVNMLAPGPHVFLLVLEIGRFTKEEKETVQLIQGGDYLKNTTIEDYLREGSSFDMLGKCGNRYHVFNNNDRKNRQQVRELLGKIDKMVEQNGGGYYTSEIFQEAEEAIEKETERILQQRAPEIEIQKRLIVEEHKQLVKNRKGKRASIKHKFDLEILQRGKQVQEKQKMMALEQEKRKKFEERREEESRILKREEERQLQKWNERYKILLNPSEKDKQSNERLRRLSLALEEFHLEKQAWENKKAILLRKATEEEMRQEEVNMQYALLESEYVEAKRLYQAKLREDELLRQEEEEELKNEEEIYMKQIEAIDQKNLEDARKQAEEKNDFKEKYAKEDNNNAKMENKNATPAKNDKLDRCLLKEKQKAEDEFLLRQLMRSKSYLKDYNVMKERQRQEIGAVLRLQSIHEADFVMQGVEELRSQHEDEVHEWIQERVKHAQDNNACVIL</sequence>
<comment type="similarity">
    <text evidence="1">Belongs to the TRAFAC class TrmE-Era-EngA-EngB-Septin-like GTPase superfamily. AIG1/Toc34/Toc159-like paraseptin GTPase family. IAN subfamily.</text>
</comment>
<dbReference type="PANTHER" id="PTHR10903:SF188">
    <property type="entry name" value="GTPASE IMAP FAMILY MEMBER 2-LIKE-RELATED"/>
    <property type="match status" value="1"/>
</dbReference>
<dbReference type="PANTHER" id="PTHR10903">
    <property type="entry name" value="GTPASE, IMAP FAMILY MEMBER-RELATED"/>
    <property type="match status" value="1"/>
</dbReference>
<dbReference type="AlphaFoldDB" id="A0AAW0PP93"/>
<evidence type="ECO:0000256" key="2">
    <source>
        <dbReference type="ARBA" id="ARBA00022741"/>
    </source>
</evidence>
<organism evidence="6 7">
    <name type="scientific">Mugilogobius chulae</name>
    <name type="common">yellowstripe goby</name>
    <dbReference type="NCBI Taxonomy" id="88201"/>
    <lineage>
        <taxon>Eukaryota</taxon>
        <taxon>Metazoa</taxon>
        <taxon>Chordata</taxon>
        <taxon>Craniata</taxon>
        <taxon>Vertebrata</taxon>
        <taxon>Euteleostomi</taxon>
        <taxon>Actinopterygii</taxon>
        <taxon>Neopterygii</taxon>
        <taxon>Teleostei</taxon>
        <taxon>Neoteleostei</taxon>
        <taxon>Acanthomorphata</taxon>
        <taxon>Gobiaria</taxon>
        <taxon>Gobiiformes</taxon>
        <taxon>Gobioidei</taxon>
        <taxon>Gobiidae</taxon>
        <taxon>Gobionellinae</taxon>
        <taxon>Mugilogobius</taxon>
    </lineage>
</organism>
<dbReference type="EMBL" id="JBBPFD010000003">
    <property type="protein sequence ID" value="KAK7933357.1"/>
    <property type="molecule type" value="Genomic_DNA"/>
</dbReference>
<dbReference type="Proteomes" id="UP001460270">
    <property type="component" value="Unassembled WGS sequence"/>
</dbReference>
<proteinExistence type="inferred from homology"/>
<dbReference type="PROSITE" id="PS51720">
    <property type="entry name" value="G_AIG1"/>
    <property type="match status" value="1"/>
</dbReference>
<evidence type="ECO:0000259" key="5">
    <source>
        <dbReference type="PROSITE" id="PS51720"/>
    </source>
</evidence>
<feature type="region of interest" description="Disordered" evidence="4">
    <location>
        <begin position="799"/>
        <end position="830"/>
    </location>
</feature>
<feature type="compositionally biased region" description="Basic and acidic residues" evidence="4">
    <location>
        <begin position="799"/>
        <end position="825"/>
    </location>
</feature>
<dbReference type="Pfam" id="PF04548">
    <property type="entry name" value="AIG1"/>
    <property type="match status" value="3"/>
</dbReference>
<dbReference type="GO" id="GO:0005525">
    <property type="term" value="F:GTP binding"/>
    <property type="evidence" value="ECO:0007669"/>
    <property type="project" value="UniProtKB-KW"/>
</dbReference>
<dbReference type="InterPro" id="IPR045058">
    <property type="entry name" value="GIMA/IAN/Toc"/>
</dbReference>
<name>A0AAW0PP93_9GOBI</name>
<comment type="caution">
    <text evidence="6">The sequence shown here is derived from an EMBL/GenBank/DDBJ whole genome shotgun (WGS) entry which is preliminary data.</text>
</comment>
<protein>
    <recommendedName>
        <fullName evidence="5">AIG1-type G domain-containing protein</fullName>
    </recommendedName>
</protein>
<evidence type="ECO:0000256" key="3">
    <source>
        <dbReference type="ARBA" id="ARBA00023134"/>
    </source>
</evidence>
<dbReference type="InterPro" id="IPR006703">
    <property type="entry name" value="G_AIG1"/>
</dbReference>
<keyword evidence="3" id="KW-0342">GTP-binding</keyword>
<gene>
    <name evidence="6" type="ORF">WMY93_004253</name>
</gene>
<evidence type="ECO:0000256" key="1">
    <source>
        <dbReference type="ARBA" id="ARBA00008535"/>
    </source>
</evidence>
<feature type="domain" description="AIG1-type G" evidence="5">
    <location>
        <begin position="403"/>
        <end position="621"/>
    </location>
</feature>